<accession>A0AAJ0FZ07</accession>
<gene>
    <name evidence="1" type="ORF">QQS21_000626</name>
</gene>
<evidence type="ECO:0000313" key="2">
    <source>
        <dbReference type="Proteomes" id="UP001251528"/>
    </source>
</evidence>
<dbReference type="AlphaFoldDB" id="A0AAJ0FZ07"/>
<dbReference type="PANTHER" id="PTHR39596">
    <property type="match status" value="1"/>
</dbReference>
<protein>
    <recommendedName>
        <fullName evidence="3">Heterokaryon incompatibility domain-containing protein</fullName>
    </recommendedName>
</protein>
<reference evidence="1" key="1">
    <citation type="submission" date="2023-06" db="EMBL/GenBank/DDBJ databases">
        <title>Conoideocrella luteorostrata (Hypocreales: Clavicipitaceae), a potential biocontrol fungus for elongate hemlock scale in United States Christmas tree production areas.</title>
        <authorList>
            <person name="Barrett H."/>
            <person name="Lovett B."/>
            <person name="Macias A.M."/>
            <person name="Stajich J.E."/>
            <person name="Kasson M.T."/>
        </authorList>
    </citation>
    <scope>NUCLEOTIDE SEQUENCE</scope>
    <source>
        <strain evidence="1">ARSEF 14590</strain>
    </source>
</reference>
<proteinExistence type="predicted"/>
<name>A0AAJ0FZ07_9HYPO</name>
<keyword evidence="2" id="KW-1185">Reference proteome</keyword>
<dbReference type="PANTHER" id="PTHR39596:SF2">
    <property type="entry name" value="HET DOMAIN PROTEIN (AFU_ORTHOLOGUE AFUA_1G17550)-RELATED"/>
    <property type="match status" value="1"/>
</dbReference>
<dbReference type="EMBL" id="JASWJB010000006">
    <property type="protein sequence ID" value="KAK2616385.1"/>
    <property type="molecule type" value="Genomic_DNA"/>
</dbReference>
<comment type="caution">
    <text evidence="1">The sequence shown here is derived from an EMBL/GenBank/DDBJ whole genome shotgun (WGS) entry which is preliminary data.</text>
</comment>
<sequence>MADNKEQARERRRQIEQVLLDNMIGPHRSQICAINEFKHWQVSDVQALFALLPPVKDRKLSPHGPESRPPPRGSQRWKELAMKTAMVGAVDALAVTVSPLAMWSKTAREEALPWLVKLNYEAIGSSFFVSCPIELLRQAAQAKMAVCVNRWGRFSIRSSGYVAISHVWAETMGLEFQDEKIAQDERGINYAHFSRIISTAVASSGYEWFWLDLLAVPQIAGNEKEAGMLRELKTNVVNSLINVYRNAGSVIILDALTLQLSSDDPCKVAAIFSCGRWLTRMWTYQEVKLARKAHIATKTGTIDFEQMVSALEVRKQQSEEGSRYWHEIHLKFARLLPSDPRGVSLADVAFCCSDRNTENNIDYARSVFALLNLEWNSAWDYDAAITHIIKSRPQDAARIANLQGMRGLPPPYSWAPQYLARLTGMIIDGFVATENGLVGDWVTFPVRRVIRHGENVKETKIIFHMELLNRHGGPFELWTELPHYWSDKLGHWLEQAVPAGTARLLCARVPENLRLDHHPVVMLMVVQGHGERDSHVEALGTVAGTAEMNDPDITELDGEKLRWLLA</sequence>
<evidence type="ECO:0008006" key="3">
    <source>
        <dbReference type="Google" id="ProtNLM"/>
    </source>
</evidence>
<dbReference type="Proteomes" id="UP001251528">
    <property type="component" value="Unassembled WGS sequence"/>
</dbReference>
<evidence type="ECO:0000313" key="1">
    <source>
        <dbReference type="EMBL" id="KAK2616385.1"/>
    </source>
</evidence>
<organism evidence="1 2">
    <name type="scientific">Conoideocrella luteorostrata</name>
    <dbReference type="NCBI Taxonomy" id="1105319"/>
    <lineage>
        <taxon>Eukaryota</taxon>
        <taxon>Fungi</taxon>
        <taxon>Dikarya</taxon>
        <taxon>Ascomycota</taxon>
        <taxon>Pezizomycotina</taxon>
        <taxon>Sordariomycetes</taxon>
        <taxon>Hypocreomycetidae</taxon>
        <taxon>Hypocreales</taxon>
        <taxon>Clavicipitaceae</taxon>
        <taxon>Conoideocrella</taxon>
    </lineage>
</organism>